<dbReference type="Proteomes" id="UP000051574">
    <property type="component" value="Unassembled WGS sequence"/>
</dbReference>
<dbReference type="SUPFAM" id="SSF53474">
    <property type="entry name" value="alpha/beta-Hydrolases"/>
    <property type="match status" value="1"/>
</dbReference>
<dbReference type="Pfam" id="PF00561">
    <property type="entry name" value="Abhydrolase_1"/>
    <property type="match status" value="1"/>
</dbReference>
<dbReference type="InterPro" id="IPR000073">
    <property type="entry name" value="AB_hydrolase_1"/>
</dbReference>
<accession>A0A0T6AW52</accession>
<proteinExistence type="inferred from homology"/>
<dbReference type="OrthoDB" id="408373at2759"/>
<evidence type="ECO:0000313" key="6">
    <source>
        <dbReference type="Proteomes" id="UP000051574"/>
    </source>
</evidence>
<comment type="similarity">
    <text evidence="2">Belongs to the AB hydrolase superfamily. Epoxide hydrolase family.</text>
</comment>
<dbReference type="InterPro" id="IPR029058">
    <property type="entry name" value="AB_hydrolase_fold"/>
</dbReference>
<feature type="transmembrane region" description="Helical" evidence="3">
    <location>
        <begin position="21"/>
        <end position="40"/>
    </location>
</feature>
<comment type="caution">
    <text evidence="5">The sequence shown here is derived from an EMBL/GenBank/DDBJ whole genome shotgun (WGS) entry which is preliminary data.</text>
</comment>
<sequence>MGRHDTSITTISTWDSLTIRFLSFLLAAWFSLRICVKWIFNRNNYFRIQNRDNPPACLVDTILGQHKYVKLKKVKLHYVEAGYRDQPLMLFLHGFPDCWISWRYQISFFAEYFRVVTLDLKGFGDSDKPIWRSEYCLEILLEELKQFILALGVKLISRILLNLQIIATNSSSKLLIILAITLTSSNWIKFAQCPGLPEIETMREDLRIIKDYHNYLNEKDVQDKETLEAYKYTFSRKEDWSGPLNYFRILPFHRIQGSDIQSEVPTLLVTGNKDHYINLENIVKSTDYCKKFFVKIIDNTSHYPHEEDPENFNKVLIKFLKVKAPSQRNKLSERSPSKRLMDKMFGAVSSTVKYGNSVLDSVNKKANGVVSIPSGFGLHLHSSD</sequence>
<dbReference type="PANTHER" id="PTHR43329">
    <property type="entry name" value="EPOXIDE HYDROLASE"/>
    <property type="match status" value="1"/>
</dbReference>
<dbReference type="AlphaFoldDB" id="A0A0T6AW52"/>
<dbReference type="InterPro" id="IPR000639">
    <property type="entry name" value="Epox_hydrolase-like"/>
</dbReference>
<dbReference type="GO" id="GO:0004301">
    <property type="term" value="F:epoxide hydrolase activity"/>
    <property type="evidence" value="ECO:0007669"/>
    <property type="project" value="UniProtKB-ARBA"/>
</dbReference>
<dbReference type="Gene3D" id="3.40.50.1820">
    <property type="entry name" value="alpha/beta hydrolase"/>
    <property type="match status" value="2"/>
</dbReference>
<keyword evidence="1 5" id="KW-0378">Hydrolase</keyword>
<name>A0A0T6AW52_9SCAR</name>
<evidence type="ECO:0000256" key="1">
    <source>
        <dbReference type="ARBA" id="ARBA00022801"/>
    </source>
</evidence>
<keyword evidence="3" id="KW-0472">Membrane</keyword>
<evidence type="ECO:0000259" key="4">
    <source>
        <dbReference type="Pfam" id="PF00561"/>
    </source>
</evidence>
<keyword evidence="3" id="KW-0812">Transmembrane</keyword>
<feature type="domain" description="AB hydrolase-1" evidence="4">
    <location>
        <begin position="87"/>
        <end position="154"/>
    </location>
</feature>
<organism evidence="5 6">
    <name type="scientific">Oryctes borbonicus</name>
    <dbReference type="NCBI Taxonomy" id="1629725"/>
    <lineage>
        <taxon>Eukaryota</taxon>
        <taxon>Metazoa</taxon>
        <taxon>Ecdysozoa</taxon>
        <taxon>Arthropoda</taxon>
        <taxon>Hexapoda</taxon>
        <taxon>Insecta</taxon>
        <taxon>Pterygota</taxon>
        <taxon>Neoptera</taxon>
        <taxon>Endopterygota</taxon>
        <taxon>Coleoptera</taxon>
        <taxon>Polyphaga</taxon>
        <taxon>Scarabaeiformia</taxon>
        <taxon>Scarabaeidae</taxon>
        <taxon>Dynastinae</taxon>
        <taxon>Oryctes</taxon>
    </lineage>
</organism>
<keyword evidence="6" id="KW-1185">Reference proteome</keyword>
<evidence type="ECO:0000313" key="5">
    <source>
        <dbReference type="EMBL" id="KRT79456.1"/>
    </source>
</evidence>
<protein>
    <submittedName>
        <fullName evidence="5">Hydrolase</fullName>
    </submittedName>
</protein>
<evidence type="ECO:0000256" key="2">
    <source>
        <dbReference type="ARBA" id="ARBA00038334"/>
    </source>
</evidence>
<evidence type="ECO:0000256" key="3">
    <source>
        <dbReference type="SAM" id="Phobius"/>
    </source>
</evidence>
<keyword evidence="3" id="KW-1133">Transmembrane helix</keyword>
<dbReference type="PRINTS" id="PR00412">
    <property type="entry name" value="EPOXHYDRLASE"/>
</dbReference>
<reference evidence="5 6" key="1">
    <citation type="submission" date="2015-09" db="EMBL/GenBank/DDBJ databases">
        <title>Draft genome of the scarab beetle Oryctes borbonicus.</title>
        <authorList>
            <person name="Meyer J.M."/>
            <person name="Markov G.V."/>
            <person name="Baskaran P."/>
            <person name="Herrmann M."/>
            <person name="Sommer R.J."/>
            <person name="Roedelsperger C."/>
        </authorList>
    </citation>
    <scope>NUCLEOTIDE SEQUENCE [LARGE SCALE GENOMIC DNA]</scope>
    <source>
        <strain evidence="5">OB123</strain>
        <tissue evidence="5">Whole animal</tissue>
    </source>
</reference>
<dbReference type="EMBL" id="LJIG01022647">
    <property type="protein sequence ID" value="KRT79456.1"/>
    <property type="molecule type" value="Genomic_DNA"/>
</dbReference>
<gene>
    <name evidence="5" type="ORF">AMK59_7198</name>
</gene>